<sequence length="263" mass="29850">MFPLGKEDRKDKTNSLDLYRKIFLKQERISPLHGTGARICNFPPEWVPAEVLIRREVLSLNEFWIRCYRWGQYRDAQPHRLQYSAWIRLLNLPFECWTVARVAALVGGFGRFVKADATTKAMTDLRAFRCQIVLDSVWDIPQNLSVVLGEESFPVMVHLESWRRVAEGGGADPPAPPQNGPDNDEHDDQEGEREDEGDDEGMEDEAGVLEEADPNQQLLRASPATAGQRAYRTVALSAAADLRPHKVADPERRRTRNSQDGED</sequence>
<evidence type="ECO:0000313" key="2">
    <source>
        <dbReference type="EMBL" id="CAD1842921.1"/>
    </source>
</evidence>
<evidence type="ECO:0000256" key="1">
    <source>
        <dbReference type="SAM" id="MobiDB-lite"/>
    </source>
</evidence>
<name>A0A6V7QIZ8_ANACO</name>
<proteinExistence type="predicted"/>
<protein>
    <submittedName>
        <fullName evidence="2">Uncharacterized protein</fullName>
    </submittedName>
</protein>
<gene>
    <name evidence="2" type="ORF">CB5_LOCUS26132</name>
</gene>
<reference evidence="2" key="1">
    <citation type="submission" date="2020-07" db="EMBL/GenBank/DDBJ databases">
        <authorList>
            <person name="Lin J."/>
        </authorList>
    </citation>
    <scope>NUCLEOTIDE SEQUENCE</scope>
</reference>
<dbReference type="EMBL" id="LR862136">
    <property type="protein sequence ID" value="CAD1842921.1"/>
    <property type="molecule type" value="Genomic_DNA"/>
</dbReference>
<accession>A0A6V7QIZ8</accession>
<feature type="compositionally biased region" description="Basic and acidic residues" evidence="1">
    <location>
        <begin position="242"/>
        <end position="252"/>
    </location>
</feature>
<feature type="region of interest" description="Disordered" evidence="1">
    <location>
        <begin position="166"/>
        <end position="263"/>
    </location>
</feature>
<organism evidence="2">
    <name type="scientific">Ananas comosus var. bracteatus</name>
    <name type="common">red pineapple</name>
    <dbReference type="NCBI Taxonomy" id="296719"/>
    <lineage>
        <taxon>Eukaryota</taxon>
        <taxon>Viridiplantae</taxon>
        <taxon>Streptophyta</taxon>
        <taxon>Embryophyta</taxon>
        <taxon>Tracheophyta</taxon>
        <taxon>Spermatophyta</taxon>
        <taxon>Magnoliopsida</taxon>
        <taxon>Liliopsida</taxon>
        <taxon>Poales</taxon>
        <taxon>Bromeliaceae</taxon>
        <taxon>Bromelioideae</taxon>
        <taxon>Ananas</taxon>
    </lineage>
</organism>
<feature type="compositionally biased region" description="Acidic residues" evidence="1">
    <location>
        <begin position="182"/>
        <end position="213"/>
    </location>
</feature>
<dbReference type="AlphaFoldDB" id="A0A6V7QIZ8"/>